<feature type="compositionally biased region" description="Basic and acidic residues" evidence="1">
    <location>
        <begin position="8"/>
        <end position="23"/>
    </location>
</feature>
<feature type="region of interest" description="Disordered" evidence="1">
    <location>
        <begin position="1"/>
        <end position="153"/>
    </location>
</feature>
<keyword evidence="4" id="KW-1185">Reference proteome</keyword>
<gene>
    <name evidence="3" type="ORF">GIB67_016966</name>
</gene>
<dbReference type="InterPro" id="IPR009060">
    <property type="entry name" value="UBA-like_sf"/>
</dbReference>
<feature type="region of interest" description="Disordered" evidence="1">
    <location>
        <begin position="589"/>
        <end position="650"/>
    </location>
</feature>
<sequence>MSPASKSKSKDKIAAKLAAKEQQKALSKPSAPNGTPGTGVMASAYNPLLGTFHTLDTAPTASSPPPHGNGRYRNIDENDDHSGSSLGTGAEYDSVSNNDSCSGESEDLKEKTITGNAVRLAEVIPGSDNDKREKIRQKNERKHQRQRERRAQELHEKCSGYLMSRKLEALSQQLVAMGFSSERSTMALILNEGRIEESVNWLFEAGEEEASQKESSKKSLDSGGNLKIDITEELNRVTDMEKRFKLSKQEVERAIVSCEGDLEKAADSLKALKQEPPPVSPSKSEEVRDLPVVNGGTSKFAVSSLQNTMRPQIKNLNSPVTIQQRRDERDFNYAKPILGTAAASSPELANRNLQSLRSRVQAKSSEWARPLQVAAPAAEKRWMGAPAVAGSTPSVSYSLAPPHTPQKSEVRYVEVKNGIQNGGTLREPVIMMQRPQSINNLKQNLNSNPGWMYSNTSPSVEIMKSSNVGPTPTIPSPPTSQPQFYHQQPRYQQLVGSHVDSCWSGLGPTAPSTSSALAPPSSLGLFSGSWGSAGQRLGSSSPVDWNTGGSMQNCDYTNIDWTLESSASSSLSRQRNGLLVGFQSFMNNNNNNNNSTRMYDSSTTRPVTSINGGVGGGIAAGGPSETSSSAASTSSEGGGPPHEWTSPFAGTDLLSLPRSFVTSPSL</sequence>
<evidence type="ECO:0000256" key="1">
    <source>
        <dbReference type="SAM" id="MobiDB-lite"/>
    </source>
</evidence>
<organism evidence="3 4">
    <name type="scientific">Kingdonia uniflora</name>
    <dbReference type="NCBI Taxonomy" id="39325"/>
    <lineage>
        <taxon>Eukaryota</taxon>
        <taxon>Viridiplantae</taxon>
        <taxon>Streptophyta</taxon>
        <taxon>Embryophyta</taxon>
        <taxon>Tracheophyta</taxon>
        <taxon>Spermatophyta</taxon>
        <taxon>Magnoliopsida</taxon>
        <taxon>Ranunculales</taxon>
        <taxon>Circaeasteraceae</taxon>
        <taxon>Kingdonia</taxon>
    </lineage>
</organism>
<feature type="compositionally biased region" description="Polar residues" evidence="1">
    <location>
        <begin position="595"/>
        <end position="611"/>
    </location>
</feature>
<name>A0A7J7M3S7_9MAGN</name>
<comment type="caution">
    <text evidence="3">The sequence shown here is derived from an EMBL/GenBank/DDBJ whole genome shotgun (WGS) entry which is preliminary data.</text>
</comment>
<dbReference type="SUPFAM" id="SSF46934">
    <property type="entry name" value="UBA-like"/>
    <property type="match status" value="1"/>
</dbReference>
<feature type="compositionally biased region" description="Low complexity" evidence="1">
    <location>
        <begin position="621"/>
        <end position="635"/>
    </location>
</feature>
<evidence type="ECO:0000313" key="4">
    <source>
        <dbReference type="Proteomes" id="UP000541444"/>
    </source>
</evidence>
<accession>A0A7J7M3S7</accession>
<dbReference type="InterPro" id="IPR015940">
    <property type="entry name" value="UBA"/>
</dbReference>
<evidence type="ECO:0000259" key="2">
    <source>
        <dbReference type="PROSITE" id="PS50030"/>
    </source>
</evidence>
<dbReference type="AlphaFoldDB" id="A0A7J7M3S7"/>
<dbReference type="EMBL" id="JACGCM010001796">
    <property type="protein sequence ID" value="KAF6149428.1"/>
    <property type="molecule type" value="Genomic_DNA"/>
</dbReference>
<protein>
    <recommendedName>
        <fullName evidence="2">UBA domain-containing protein</fullName>
    </recommendedName>
</protein>
<evidence type="ECO:0000313" key="3">
    <source>
        <dbReference type="EMBL" id="KAF6149428.1"/>
    </source>
</evidence>
<feature type="domain" description="UBA" evidence="2">
    <location>
        <begin position="153"/>
        <end position="205"/>
    </location>
</feature>
<dbReference type="Gene3D" id="1.10.8.10">
    <property type="entry name" value="DNA helicase RuvA subunit, C-terminal domain"/>
    <property type="match status" value="1"/>
</dbReference>
<dbReference type="PROSITE" id="PS50030">
    <property type="entry name" value="UBA"/>
    <property type="match status" value="1"/>
</dbReference>
<dbReference type="Proteomes" id="UP000541444">
    <property type="component" value="Unassembled WGS sequence"/>
</dbReference>
<feature type="compositionally biased region" description="Basic residues" evidence="1">
    <location>
        <begin position="139"/>
        <end position="148"/>
    </location>
</feature>
<feature type="compositionally biased region" description="Polar residues" evidence="1">
    <location>
        <begin position="94"/>
        <end position="103"/>
    </location>
</feature>
<feature type="compositionally biased region" description="Basic and acidic residues" evidence="1">
    <location>
        <begin position="73"/>
        <end position="82"/>
    </location>
</feature>
<feature type="compositionally biased region" description="Basic and acidic residues" evidence="1">
    <location>
        <begin position="128"/>
        <end position="138"/>
    </location>
</feature>
<proteinExistence type="predicted"/>
<reference evidence="3 4" key="1">
    <citation type="journal article" date="2020" name="IScience">
        <title>Genome Sequencing of the Endangered Kingdonia uniflora (Circaeasteraceae, Ranunculales) Reveals Potential Mechanisms of Evolutionary Specialization.</title>
        <authorList>
            <person name="Sun Y."/>
            <person name="Deng T."/>
            <person name="Zhang A."/>
            <person name="Moore M.J."/>
            <person name="Landis J.B."/>
            <person name="Lin N."/>
            <person name="Zhang H."/>
            <person name="Zhang X."/>
            <person name="Huang J."/>
            <person name="Zhang X."/>
            <person name="Sun H."/>
            <person name="Wang H."/>
        </authorList>
    </citation>
    <scope>NUCLEOTIDE SEQUENCE [LARGE SCALE GENOMIC DNA]</scope>
    <source>
        <strain evidence="3">TB1705</strain>
        <tissue evidence="3">Leaf</tissue>
    </source>
</reference>
<dbReference type="OrthoDB" id="515654at2759"/>
<dbReference type="PANTHER" id="PTHR35294:SF1">
    <property type="entry name" value="OS05G0409000 PROTEIN"/>
    <property type="match status" value="1"/>
</dbReference>
<dbReference type="PANTHER" id="PTHR35294">
    <property type="entry name" value="UBIQUITIN-ASSOCIATED/TRANSLATION ELONGATION FACTOR EF1B PROTEIN"/>
    <property type="match status" value="1"/>
</dbReference>